<name>A0A1G8J2E1_9LACT</name>
<dbReference type="RefSeq" id="WP_092083946.1">
    <property type="nucleotide sequence ID" value="NZ_FNEL01000003.1"/>
</dbReference>
<dbReference type="GO" id="GO:0019305">
    <property type="term" value="P:dTDP-rhamnose biosynthetic process"/>
    <property type="evidence" value="ECO:0007669"/>
    <property type="project" value="UniProtKB-UniPathway"/>
</dbReference>
<evidence type="ECO:0000313" key="4">
    <source>
        <dbReference type="EMBL" id="PMC59051.1"/>
    </source>
</evidence>
<dbReference type="InterPro" id="IPR029903">
    <property type="entry name" value="RmlD-like-bd"/>
</dbReference>
<gene>
    <name evidence="4" type="ORF">CJ205_00885</name>
</gene>
<dbReference type="EMBL" id="PNHE01000002">
    <property type="protein sequence ID" value="PMC59051.1"/>
    <property type="molecule type" value="Genomic_DNA"/>
</dbReference>
<dbReference type="PANTHER" id="PTHR10491">
    <property type="entry name" value="DTDP-4-DEHYDRORHAMNOSE REDUCTASE"/>
    <property type="match status" value="1"/>
</dbReference>
<dbReference type="InterPro" id="IPR036291">
    <property type="entry name" value="NAD(P)-bd_dom_sf"/>
</dbReference>
<dbReference type="CDD" id="cd05254">
    <property type="entry name" value="dTDP_HR_like_SDR_e"/>
    <property type="match status" value="1"/>
</dbReference>
<dbReference type="EC" id="1.1.1.133" evidence="2"/>
<dbReference type="STRING" id="84521.SAMN04487994_10039"/>
<dbReference type="OrthoDB" id="9803892at2"/>
<proteinExistence type="inferred from homology"/>
<dbReference type="PANTHER" id="PTHR10491:SF4">
    <property type="entry name" value="METHIONINE ADENOSYLTRANSFERASE 2 SUBUNIT BETA"/>
    <property type="match status" value="1"/>
</dbReference>
<dbReference type="UniPathway" id="UPA00124"/>
<dbReference type="Proteomes" id="UP000235682">
    <property type="component" value="Unassembled WGS sequence"/>
</dbReference>
<accession>A0A1G8J2E1</accession>
<comment type="function">
    <text evidence="2">Catalyzes the reduction of dTDP-6-deoxy-L-lyxo-4-hexulose to yield dTDP-L-rhamnose.</text>
</comment>
<evidence type="ECO:0000313" key="5">
    <source>
        <dbReference type="Proteomes" id="UP000235682"/>
    </source>
</evidence>
<sequence>MNNVRVWISGSNGRVGQALSEYLNPLAETIILTDIDTVDVTNAEETVLFASRIRPNVIINCSGYTNPVECEENPDKAYAVNGLGARNMAIAASHVDAKLIHLSTDEVFDGGSDEPYREYVEPEPQTVYGQSKLFGEQLVRQFNSRYFIIRMSYLYSPVNRRVERIIESAQNNEPIYVAKNYYGSPTSVYELAKFIIYLMRSYEFGTYHATCEGVATYAEFAKEVLNLTGLQGEVIEDETISSTNFRPQYTALDNYMLHLSKLYKFPAWKTALKDYLREHGYPLKGEAK</sequence>
<evidence type="ECO:0000256" key="1">
    <source>
        <dbReference type="ARBA" id="ARBA00010944"/>
    </source>
</evidence>
<dbReference type="Pfam" id="PF04321">
    <property type="entry name" value="RmlD_sub_bind"/>
    <property type="match status" value="1"/>
</dbReference>
<dbReference type="SUPFAM" id="SSF51735">
    <property type="entry name" value="NAD(P)-binding Rossmann-fold domains"/>
    <property type="match status" value="1"/>
</dbReference>
<comment type="similarity">
    <text evidence="1 2">Belongs to the dTDP-4-dehydrorhamnose reductase family.</text>
</comment>
<feature type="domain" description="RmlD-like substrate binding" evidence="3">
    <location>
        <begin position="5"/>
        <end position="278"/>
    </location>
</feature>
<dbReference type="AlphaFoldDB" id="A0A1G8J2E1"/>
<keyword evidence="2" id="KW-0560">Oxidoreductase</keyword>
<keyword evidence="5" id="KW-1185">Reference proteome</keyword>
<dbReference type="InterPro" id="IPR005913">
    <property type="entry name" value="dTDP_dehydrorham_reduct"/>
</dbReference>
<dbReference type="Gene3D" id="3.40.50.720">
    <property type="entry name" value="NAD(P)-binding Rossmann-like Domain"/>
    <property type="match status" value="1"/>
</dbReference>
<comment type="caution">
    <text evidence="4">The sequence shown here is derived from an EMBL/GenBank/DDBJ whole genome shotgun (WGS) entry which is preliminary data.</text>
</comment>
<evidence type="ECO:0000259" key="3">
    <source>
        <dbReference type="Pfam" id="PF04321"/>
    </source>
</evidence>
<organism evidence="4 5">
    <name type="scientific">Dolosicoccus paucivorans</name>
    <dbReference type="NCBI Taxonomy" id="84521"/>
    <lineage>
        <taxon>Bacteria</taxon>
        <taxon>Bacillati</taxon>
        <taxon>Bacillota</taxon>
        <taxon>Bacilli</taxon>
        <taxon>Lactobacillales</taxon>
        <taxon>Aerococcaceae</taxon>
        <taxon>Dolosicoccus</taxon>
    </lineage>
</organism>
<keyword evidence="2" id="KW-0521">NADP</keyword>
<dbReference type="GO" id="GO:0005829">
    <property type="term" value="C:cytosol"/>
    <property type="evidence" value="ECO:0007669"/>
    <property type="project" value="TreeGrafter"/>
</dbReference>
<evidence type="ECO:0000256" key="2">
    <source>
        <dbReference type="RuleBase" id="RU364082"/>
    </source>
</evidence>
<comment type="pathway">
    <text evidence="2">Carbohydrate biosynthesis; dTDP-L-rhamnose biosynthesis.</text>
</comment>
<protein>
    <recommendedName>
        <fullName evidence="2">dTDP-4-dehydrorhamnose reductase</fullName>
        <ecNumber evidence="2">1.1.1.133</ecNumber>
    </recommendedName>
</protein>
<dbReference type="Gene3D" id="3.90.25.10">
    <property type="entry name" value="UDP-galactose 4-epimerase, domain 1"/>
    <property type="match status" value="1"/>
</dbReference>
<dbReference type="GO" id="GO:0008831">
    <property type="term" value="F:dTDP-4-dehydrorhamnose reductase activity"/>
    <property type="evidence" value="ECO:0007669"/>
    <property type="project" value="UniProtKB-EC"/>
</dbReference>
<reference evidence="4 5" key="1">
    <citation type="submission" date="2017-09" db="EMBL/GenBank/DDBJ databases">
        <title>Bacterial strain isolated from the female urinary microbiota.</title>
        <authorList>
            <person name="Thomas-White K."/>
            <person name="Kumar N."/>
            <person name="Forster S."/>
            <person name="Putonti C."/>
            <person name="Lawley T."/>
            <person name="Wolfe A.J."/>
        </authorList>
    </citation>
    <scope>NUCLEOTIDE SEQUENCE [LARGE SCALE GENOMIC DNA]</scope>
    <source>
        <strain evidence="4 5">UMB0852</strain>
    </source>
</reference>